<dbReference type="InterPro" id="IPR027417">
    <property type="entry name" value="P-loop_NTPase"/>
</dbReference>
<evidence type="ECO:0000256" key="2">
    <source>
        <dbReference type="ARBA" id="ARBA00022448"/>
    </source>
</evidence>
<dbReference type="GO" id="GO:0016887">
    <property type="term" value="F:ATP hydrolysis activity"/>
    <property type="evidence" value="ECO:0007669"/>
    <property type="project" value="InterPro"/>
</dbReference>
<evidence type="ECO:0000256" key="4">
    <source>
        <dbReference type="ARBA" id="ARBA00022840"/>
    </source>
</evidence>
<dbReference type="GO" id="GO:0005524">
    <property type="term" value="F:ATP binding"/>
    <property type="evidence" value="ECO:0007669"/>
    <property type="project" value="UniProtKB-KW"/>
</dbReference>
<feature type="domain" description="ABC transporter" evidence="6">
    <location>
        <begin position="4"/>
        <end position="238"/>
    </location>
</feature>
<reference evidence="7 8" key="1">
    <citation type="submission" date="2019-12" db="EMBL/GenBank/DDBJ databases">
        <authorList>
            <person name="Huq M.A."/>
        </authorList>
    </citation>
    <scope>NUCLEOTIDE SEQUENCE [LARGE SCALE GENOMIC DNA]</scope>
    <source>
        <strain evidence="7 8">MAH-18</strain>
    </source>
</reference>
<dbReference type="Gene3D" id="3.40.50.300">
    <property type="entry name" value="P-loop containing nucleotide triphosphate hydrolases"/>
    <property type="match status" value="1"/>
</dbReference>
<keyword evidence="3" id="KW-0547">Nucleotide-binding</keyword>
<dbReference type="PROSITE" id="PS50893">
    <property type="entry name" value="ABC_TRANSPORTER_2"/>
    <property type="match status" value="1"/>
</dbReference>
<comment type="caution">
    <text evidence="7">The sequence shown here is derived from an EMBL/GenBank/DDBJ whole genome shotgun (WGS) entry which is preliminary data.</text>
</comment>
<dbReference type="AlphaFoldDB" id="A0A6L6XNB0"/>
<dbReference type="SUPFAM" id="SSF52540">
    <property type="entry name" value="P-loop containing nucleoside triphosphate hydrolases"/>
    <property type="match status" value="1"/>
</dbReference>
<protein>
    <submittedName>
        <fullName evidence="7">ATP-binding cassette domain-containing protein</fullName>
    </submittedName>
</protein>
<dbReference type="InterPro" id="IPR003439">
    <property type="entry name" value="ABC_transporter-like_ATP-bd"/>
</dbReference>
<evidence type="ECO:0000313" key="8">
    <source>
        <dbReference type="Proteomes" id="UP000473525"/>
    </source>
</evidence>
<dbReference type="PANTHER" id="PTHR43820">
    <property type="entry name" value="HIGH-AFFINITY BRANCHED-CHAIN AMINO ACID TRANSPORT ATP-BINDING PROTEIN LIVF"/>
    <property type="match status" value="1"/>
</dbReference>
<sequence>MTLLTVEGLEASYGPVRVLHGIDLTVERGEVVVLLGANGAGKTTTLRALCQLPGLSTSGRVDFDGRSLVGCRTEEVVRRGIAHVPQGRGTFPELSVEENLDAGAYLRRDRREVRQDIERWYDTFPRLADRRHQSAGTLSGGEQQMLAVARACLSRPQLLLLDEPSLGLAPLVIQHLFEIFAELNRSDGTTILVVEQNATLALSIATRAYVIESGQIVLTGPAAELHHDDGVRRAYLGF</sequence>
<evidence type="ECO:0000256" key="1">
    <source>
        <dbReference type="ARBA" id="ARBA00005417"/>
    </source>
</evidence>
<dbReference type="InterPro" id="IPR052156">
    <property type="entry name" value="BCAA_Transport_ATP-bd_LivF"/>
</dbReference>
<dbReference type="EMBL" id="WSEK01000004">
    <property type="protein sequence ID" value="MVQ48076.1"/>
    <property type="molecule type" value="Genomic_DNA"/>
</dbReference>
<organism evidence="7 8">
    <name type="scientific">Nocardioides agri</name>
    <dbReference type="NCBI Taxonomy" id="2682843"/>
    <lineage>
        <taxon>Bacteria</taxon>
        <taxon>Bacillati</taxon>
        <taxon>Actinomycetota</taxon>
        <taxon>Actinomycetes</taxon>
        <taxon>Propionibacteriales</taxon>
        <taxon>Nocardioidaceae</taxon>
        <taxon>Nocardioides</taxon>
    </lineage>
</organism>
<evidence type="ECO:0000259" key="6">
    <source>
        <dbReference type="PROSITE" id="PS50893"/>
    </source>
</evidence>
<evidence type="ECO:0000256" key="5">
    <source>
        <dbReference type="ARBA" id="ARBA00022970"/>
    </source>
</evidence>
<evidence type="ECO:0000256" key="3">
    <source>
        <dbReference type="ARBA" id="ARBA00022741"/>
    </source>
</evidence>
<dbReference type="Proteomes" id="UP000473525">
    <property type="component" value="Unassembled WGS sequence"/>
</dbReference>
<dbReference type="RefSeq" id="WP_157340158.1">
    <property type="nucleotide sequence ID" value="NZ_WSEK01000004.1"/>
</dbReference>
<comment type="similarity">
    <text evidence="1">Belongs to the ABC transporter superfamily.</text>
</comment>
<dbReference type="CDD" id="cd03224">
    <property type="entry name" value="ABC_TM1139_LivF_branched"/>
    <property type="match status" value="1"/>
</dbReference>
<dbReference type="GO" id="GO:0015658">
    <property type="term" value="F:branched-chain amino acid transmembrane transporter activity"/>
    <property type="evidence" value="ECO:0007669"/>
    <property type="project" value="TreeGrafter"/>
</dbReference>
<keyword evidence="8" id="KW-1185">Reference proteome</keyword>
<evidence type="ECO:0000313" key="7">
    <source>
        <dbReference type="EMBL" id="MVQ48076.1"/>
    </source>
</evidence>
<accession>A0A6L6XNB0</accession>
<proteinExistence type="inferred from homology"/>
<dbReference type="PANTHER" id="PTHR43820:SF4">
    <property type="entry name" value="HIGH-AFFINITY BRANCHED-CHAIN AMINO ACID TRANSPORT ATP-BINDING PROTEIN LIVF"/>
    <property type="match status" value="1"/>
</dbReference>
<keyword evidence="5" id="KW-0029">Amino-acid transport</keyword>
<dbReference type="InterPro" id="IPR003593">
    <property type="entry name" value="AAA+_ATPase"/>
</dbReference>
<dbReference type="Pfam" id="PF00005">
    <property type="entry name" value="ABC_tran"/>
    <property type="match status" value="1"/>
</dbReference>
<gene>
    <name evidence="7" type="ORF">GON03_02710</name>
</gene>
<keyword evidence="2" id="KW-0813">Transport</keyword>
<name>A0A6L6XNB0_9ACTN</name>
<dbReference type="GO" id="GO:0015807">
    <property type="term" value="P:L-amino acid transport"/>
    <property type="evidence" value="ECO:0007669"/>
    <property type="project" value="TreeGrafter"/>
</dbReference>
<dbReference type="SMART" id="SM00382">
    <property type="entry name" value="AAA"/>
    <property type="match status" value="1"/>
</dbReference>
<keyword evidence="4 7" id="KW-0067">ATP-binding</keyword>